<keyword evidence="3" id="KW-1185">Reference proteome</keyword>
<feature type="non-terminal residue" evidence="2">
    <location>
        <position position="1"/>
    </location>
</feature>
<dbReference type="Gramene" id="Os02t0229200-01">
    <property type="protein sequence ID" value="Os02t0229200-01"/>
    <property type="gene ID" value="Os02g0229200"/>
</dbReference>
<dbReference type="PaxDb" id="39947-A0A0N7KEZ1"/>
<sequence length="157" mass="16293">WWGCDCSSFSPARALKPLATATSAAAAALKTLRVLAAASSPLVVVIATSKATSKSYKAACTLSLATCLPSLPSDKCLKAAFAAATSLLCLTAGAPPPSPRRFPHRCRGPRIPQVWVQAVQEHDGDDEDIGGYSRGDDDREDAAATTREKGGDGSYDA</sequence>
<feature type="region of interest" description="Disordered" evidence="1">
    <location>
        <begin position="118"/>
        <end position="157"/>
    </location>
</feature>
<gene>
    <name evidence="2" type="ordered locus">Os02g0229200</name>
    <name evidence="2" type="ORF">OSNPB_020229200</name>
</gene>
<dbReference type="EMBL" id="AP014958">
    <property type="protein sequence ID" value="BAS77761.1"/>
    <property type="molecule type" value="Genomic_DNA"/>
</dbReference>
<accession>A0A0N7KEZ1</accession>
<name>A0A0N7KEZ1_ORYSJ</name>
<reference evidence="2 3" key="2">
    <citation type="journal article" date="2013" name="Plant Cell Physiol.">
        <title>Rice Annotation Project Database (RAP-DB): an integrative and interactive database for rice genomics.</title>
        <authorList>
            <person name="Sakai H."/>
            <person name="Lee S.S."/>
            <person name="Tanaka T."/>
            <person name="Numa H."/>
            <person name="Kim J."/>
            <person name="Kawahara Y."/>
            <person name="Wakimoto H."/>
            <person name="Yang C.C."/>
            <person name="Iwamoto M."/>
            <person name="Abe T."/>
            <person name="Yamada Y."/>
            <person name="Muto A."/>
            <person name="Inokuchi H."/>
            <person name="Ikemura T."/>
            <person name="Matsumoto T."/>
            <person name="Sasaki T."/>
            <person name="Itoh T."/>
        </authorList>
    </citation>
    <scope>NUCLEOTIDE SEQUENCE [LARGE SCALE GENOMIC DNA]</scope>
    <source>
        <strain evidence="3">cv. Nipponbare</strain>
    </source>
</reference>
<dbReference type="InParanoid" id="A0A0N7KEZ1"/>
<proteinExistence type="predicted"/>
<evidence type="ECO:0000256" key="1">
    <source>
        <dbReference type="SAM" id="MobiDB-lite"/>
    </source>
</evidence>
<reference evidence="2 3" key="3">
    <citation type="journal article" date="2013" name="Rice">
        <title>Improvement of the Oryza sativa Nipponbare reference genome using next generation sequence and optical map data.</title>
        <authorList>
            <person name="Kawahara Y."/>
            <person name="de la Bastide M."/>
            <person name="Hamilton J.P."/>
            <person name="Kanamori H."/>
            <person name="McCombie W.R."/>
            <person name="Ouyang S."/>
            <person name="Schwartz D.C."/>
            <person name="Tanaka T."/>
            <person name="Wu J."/>
            <person name="Zhou S."/>
            <person name="Childs K.L."/>
            <person name="Davidson R.M."/>
            <person name="Lin H."/>
            <person name="Quesada-Ocampo L."/>
            <person name="Vaillancourt B."/>
            <person name="Sakai H."/>
            <person name="Lee S.S."/>
            <person name="Kim J."/>
            <person name="Numa H."/>
            <person name="Itoh T."/>
            <person name="Buell C.R."/>
            <person name="Matsumoto T."/>
        </authorList>
    </citation>
    <scope>NUCLEOTIDE SEQUENCE [LARGE SCALE GENOMIC DNA]</scope>
    <source>
        <strain evidence="3">cv. Nipponbare</strain>
    </source>
</reference>
<protein>
    <submittedName>
        <fullName evidence="2">Os02g0229200 protein</fullName>
    </submittedName>
</protein>
<organism evidence="2 3">
    <name type="scientific">Oryza sativa subsp. japonica</name>
    <name type="common">Rice</name>
    <dbReference type="NCBI Taxonomy" id="39947"/>
    <lineage>
        <taxon>Eukaryota</taxon>
        <taxon>Viridiplantae</taxon>
        <taxon>Streptophyta</taxon>
        <taxon>Embryophyta</taxon>
        <taxon>Tracheophyta</taxon>
        <taxon>Spermatophyta</taxon>
        <taxon>Magnoliopsida</taxon>
        <taxon>Liliopsida</taxon>
        <taxon>Poales</taxon>
        <taxon>Poaceae</taxon>
        <taxon>BOP clade</taxon>
        <taxon>Oryzoideae</taxon>
        <taxon>Oryzeae</taxon>
        <taxon>Oryzinae</taxon>
        <taxon>Oryza</taxon>
        <taxon>Oryza sativa</taxon>
    </lineage>
</organism>
<evidence type="ECO:0000313" key="3">
    <source>
        <dbReference type="Proteomes" id="UP000059680"/>
    </source>
</evidence>
<evidence type="ECO:0000313" key="2">
    <source>
        <dbReference type="EMBL" id="BAS77761.1"/>
    </source>
</evidence>
<dbReference type="Proteomes" id="UP000059680">
    <property type="component" value="Chromosome 2"/>
</dbReference>
<reference evidence="3" key="1">
    <citation type="journal article" date="2005" name="Nature">
        <title>The map-based sequence of the rice genome.</title>
        <authorList>
            <consortium name="International rice genome sequencing project (IRGSP)"/>
            <person name="Matsumoto T."/>
            <person name="Wu J."/>
            <person name="Kanamori H."/>
            <person name="Katayose Y."/>
            <person name="Fujisawa M."/>
            <person name="Namiki N."/>
            <person name="Mizuno H."/>
            <person name="Yamamoto K."/>
            <person name="Antonio B.A."/>
            <person name="Baba T."/>
            <person name="Sakata K."/>
            <person name="Nagamura Y."/>
            <person name="Aoki H."/>
            <person name="Arikawa K."/>
            <person name="Arita K."/>
            <person name="Bito T."/>
            <person name="Chiden Y."/>
            <person name="Fujitsuka N."/>
            <person name="Fukunaka R."/>
            <person name="Hamada M."/>
            <person name="Harada C."/>
            <person name="Hayashi A."/>
            <person name="Hijishita S."/>
            <person name="Honda M."/>
            <person name="Hosokawa S."/>
            <person name="Ichikawa Y."/>
            <person name="Idonuma A."/>
            <person name="Iijima M."/>
            <person name="Ikeda M."/>
            <person name="Ikeno M."/>
            <person name="Ito K."/>
            <person name="Ito S."/>
            <person name="Ito T."/>
            <person name="Ito Y."/>
            <person name="Ito Y."/>
            <person name="Iwabuchi A."/>
            <person name="Kamiya K."/>
            <person name="Karasawa W."/>
            <person name="Kurita K."/>
            <person name="Katagiri S."/>
            <person name="Kikuta A."/>
            <person name="Kobayashi H."/>
            <person name="Kobayashi N."/>
            <person name="Machita K."/>
            <person name="Maehara T."/>
            <person name="Masukawa M."/>
            <person name="Mizubayashi T."/>
            <person name="Mukai Y."/>
            <person name="Nagasaki H."/>
            <person name="Nagata Y."/>
            <person name="Naito S."/>
            <person name="Nakashima M."/>
            <person name="Nakama Y."/>
            <person name="Nakamichi Y."/>
            <person name="Nakamura M."/>
            <person name="Meguro A."/>
            <person name="Negishi M."/>
            <person name="Ohta I."/>
            <person name="Ohta T."/>
            <person name="Okamoto M."/>
            <person name="Ono N."/>
            <person name="Saji S."/>
            <person name="Sakaguchi M."/>
            <person name="Sakai K."/>
            <person name="Shibata M."/>
            <person name="Shimokawa T."/>
            <person name="Song J."/>
            <person name="Takazaki Y."/>
            <person name="Terasawa K."/>
            <person name="Tsugane M."/>
            <person name="Tsuji K."/>
            <person name="Ueda S."/>
            <person name="Waki K."/>
            <person name="Yamagata H."/>
            <person name="Yamamoto M."/>
            <person name="Yamamoto S."/>
            <person name="Yamane H."/>
            <person name="Yoshiki S."/>
            <person name="Yoshihara R."/>
            <person name="Yukawa K."/>
            <person name="Zhong H."/>
            <person name="Yano M."/>
            <person name="Yuan Q."/>
            <person name="Ouyang S."/>
            <person name="Liu J."/>
            <person name="Jones K.M."/>
            <person name="Gansberger K."/>
            <person name="Moffat K."/>
            <person name="Hill J."/>
            <person name="Bera J."/>
            <person name="Fadrosh D."/>
            <person name="Jin S."/>
            <person name="Johri S."/>
            <person name="Kim M."/>
            <person name="Overton L."/>
            <person name="Reardon M."/>
            <person name="Tsitrin T."/>
            <person name="Vuong H."/>
            <person name="Weaver B."/>
            <person name="Ciecko A."/>
            <person name="Tallon L."/>
            <person name="Jackson J."/>
            <person name="Pai G."/>
            <person name="Aken S.V."/>
            <person name="Utterback T."/>
            <person name="Reidmuller S."/>
            <person name="Feldblyum T."/>
            <person name="Hsiao J."/>
            <person name="Zismann V."/>
            <person name="Iobst S."/>
            <person name="de Vazeille A.R."/>
            <person name="Buell C.R."/>
            <person name="Ying K."/>
            <person name="Li Y."/>
            <person name="Lu T."/>
            <person name="Huang Y."/>
            <person name="Zhao Q."/>
            <person name="Feng Q."/>
            <person name="Zhang L."/>
            <person name="Zhu J."/>
            <person name="Weng Q."/>
            <person name="Mu J."/>
            <person name="Lu Y."/>
            <person name="Fan D."/>
            <person name="Liu Y."/>
            <person name="Guan J."/>
            <person name="Zhang Y."/>
            <person name="Yu S."/>
            <person name="Liu X."/>
            <person name="Zhang Y."/>
            <person name="Hong G."/>
            <person name="Han B."/>
            <person name="Choisne N."/>
            <person name="Demange N."/>
            <person name="Orjeda G."/>
            <person name="Samain S."/>
            <person name="Cattolico L."/>
            <person name="Pelletier E."/>
            <person name="Couloux A."/>
            <person name="Segurens B."/>
            <person name="Wincker P."/>
            <person name="D'Hont A."/>
            <person name="Scarpelli C."/>
            <person name="Weissenbach J."/>
            <person name="Salanoubat M."/>
            <person name="Quetier F."/>
            <person name="Yu Y."/>
            <person name="Kim H.R."/>
            <person name="Rambo T."/>
            <person name="Currie J."/>
            <person name="Collura K."/>
            <person name="Luo M."/>
            <person name="Yang T."/>
            <person name="Ammiraju J.S.S."/>
            <person name="Engler F."/>
            <person name="Soderlund C."/>
            <person name="Wing R.A."/>
            <person name="Palmer L.E."/>
            <person name="de la Bastide M."/>
            <person name="Spiegel L."/>
            <person name="Nascimento L."/>
            <person name="Zutavern T."/>
            <person name="O'Shaughnessy A."/>
            <person name="Dike S."/>
            <person name="Dedhia N."/>
            <person name="Preston R."/>
            <person name="Balija V."/>
            <person name="McCombie W.R."/>
            <person name="Chow T."/>
            <person name="Chen H."/>
            <person name="Chung M."/>
            <person name="Chen C."/>
            <person name="Shaw J."/>
            <person name="Wu H."/>
            <person name="Hsiao K."/>
            <person name="Chao Y."/>
            <person name="Chu M."/>
            <person name="Cheng C."/>
            <person name="Hour A."/>
            <person name="Lee P."/>
            <person name="Lin S."/>
            <person name="Lin Y."/>
            <person name="Liou J."/>
            <person name="Liu S."/>
            <person name="Hsing Y."/>
            <person name="Raghuvanshi S."/>
            <person name="Mohanty A."/>
            <person name="Bharti A.K."/>
            <person name="Gaur A."/>
            <person name="Gupta V."/>
            <person name="Kumar D."/>
            <person name="Ravi V."/>
            <person name="Vij S."/>
            <person name="Kapur A."/>
            <person name="Khurana P."/>
            <person name="Khurana P."/>
            <person name="Khurana J.P."/>
            <person name="Tyagi A.K."/>
            <person name="Gaikwad K."/>
            <person name="Singh A."/>
            <person name="Dalal V."/>
            <person name="Srivastava S."/>
            <person name="Dixit A."/>
            <person name="Pal A.K."/>
            <person name="Ghazi I.A."/>
            <person name="Yadav M."/>
            <person name="Pandit A."/>
            <person name="Bhargava A."/>
            <person name="Sureshbabu K."/>
            <person name="Batra K."/>
            <person name="Sharma T.R."/>
            <person name="Mohapatra T."/>
            <person name="Singh N.K."/>
            <person name="Messing J."/>
            <person name="Nelson A.B."/>
            <person name="Fuks G."/>
            <person name="Kavchok S."/>
            <person name="Keizer G."/>
            <person name="Linton E."/>
            <person name="Llaca V."/>
            <person name="Song R."/>
            <person name="Tanyolac B."/>
            <person name="Young S."/>
            <person name="Ho-Il K."/>
            <person name="Hahn J.H."/>
            <person name="Sangsakoo G."/>
            <person name="Vanavichit A."/>
            <person name="de Mattos Luiz.A.T."/>
            <person name="Zimmer P.D."/>
            <person name="Malone G."/>
            <person name="Dellagostin O."/>
            <person name="de Oliveira A.C."/>
            <person name="Bevan M."/>
            <person name="Bancroft I."/>
            <person name="Minx P."/>
            <person name="Cordum H."/>
            <person name="Wilson R."/>
            <person name="Cheng Z."/>
            <person name="Jin W."/>
            <person name="Jiang J."/>
            <person name="Leong S.A."/>
            <person name="Iwama H."/>
            <person name="Gojobori T."/>
            <person name="Itoh T."/>
            <person name="Niimura Y."/>
            <person name="Fujii Y."/>
            <person name="Habara T."/>
            <person name="Sakai H."/>
            <person name="Sato Y."/>
            <person name="Wilson G."/>
            <person name="Kumar K."/>
            <person name="McCouch S."/>
            <person name="Juretic N."/>
            <person name="Hoen D."/>
            <person name="Wright S."/>
            <person name="Bruskiewich R."/>
            <person name="Bureau T."/>
            <person name="Miyao A."/>
            <person name="Hirochika H."/>
            <person name="Nishikawa T."/>
            <person name="Kadowaki K."/>
            <person name="Sugiura M."/>
            <person name="Burr B."/>
            <person name="Sasaki T."/>
        </authorList>
    </citation>
    <scope>NUCLEOTIDE SEQUENCE [LARGE SCALE GENOMIC DNA]</scope>
    <source>
        <strain evidence="3">cv. Nipponbare</strain>
    </source>
</reference>
<dbReference type="AlphaFoldDB" id="A0A0N7KEZ1"/>